<dbReference type="Pfam" id="PF03551">
    <property type="entry name" value="PadR"/>
    <property type="match status" value="1"/>
</dbReference>
<feature type="domain" description="Transcription regulator PadR N-terminal" evidence="1">
    <location>
        <begin position="22"/>
        <end position="87"/>
    </location>
</feature>
<reference evidence="2" key="1">
    <citation type="submission" date="2009-10" db="EMBL/GenBank/DDBJ databases">
        <authorList>
            <person name="Weinstock G."/>
            <person name="Sodergren E."/>
            <person name="Clifton S."/>
            <person name="Fulton L."/>
            <person name="Fulton B."/>
            <person name="Courtney L."/>
            <person name="Fronick C."/>
            <person name="Harrison M."/>
            <person name="Strong C."/>
            <person name="Farmer C."/>
            <person name="Delahaunty K."/>
            <person name="Markovic C."/>
            <person name="Hall O."/>
            <person name="Minx P."/>
            <person name="Tomlinson C."/>
            <person name="Mitreva M."/>
            <person name="Nelson J."/>
            <person name="Hou S."/>
            <person name="Wollam A."/>
            <person name="Pepin K.H."/>
            <person name="Johnson M."/>
            <person name="Bhonagiri V."/>
            <person name="Nash W.E."/>
            <person name="Warren W."/>
            <person name="Chinwalla A."/>
            <person name="Mardis E.R."/>
            <person name="Wilson R.K."/>
        </authorList>
    </citation>
    <scope>NUCLEOTIDE SEQUENCE [LARGE SCALE GENOMIC DNA]</scope>
    <source>
        <strain evidence="2">ATCC 700122</strain>
    </source>
</reference>
<protein>
    <submittedName>
        <fullName evidence="2">Transcriptional regulator, PadR family</fullName>
    </submittedName>
</protein>
<dbReference type="HOGENOM" id="CLU_063440_4_1_11"/>
<dbReference type="PANTHER" id="PTHR33169:SF13">
    <property type="entry name" value="PADR-FAMILY TRANSCRIPTIONAL REGULATOR"/>
    <property type="match status" value="1"/>
</dbReference>
<dbReference type="InterPro" id="IPR036388">
    <property type="entry name" value="WH-like_DNA-bd_sf"/>
</dbReference>
<sequence>MAKAESSGALTESTFYVLLCLHEPMHGYAIMQKVKDMTGGRVNLGAGTLYGILNALVEKDLIAELNERSSGRRKEYAITNEGRLAFADEVKRLEALVRDARSIQGGN</sequence>
<dbReference type="Gene3D" id="1.10.10.10">
    <property type="entry name" value="Winged helix-like DNA-binding domain superfamily/Winged helix DNA-binding domain"/>
    <property type="match status" value="1"/>
</dbReference>
<dbReference type="AlphaFoldDB" id="D0WHP8"/>
<dbReference type="Proteomes" id="UP000006001">
    <property type="component" value="Unassembled WGS sequence"/>
</dbReference>
<dbReference type="eggNOG" id="COG1695">
    <property type="taxonomic scope" value="Bacteria"/>
</dbReference>
<dbReference type="STRING" id="649764.HMPREF0762_01366"/>
<evidence type="ECO:0000313" key="2">
    <source>
        <dbReference type="EMBL" id="EEZ60991.1"/>
    </source>
</evidence>
<dbReference type="OrthoDB" id="122286at2"/>
<gene>
    <name evidence="2" type="ORF">HMPREF0762_01366</name>
</gene>
<dbReference type="EMBL" id="ACUX02000008">
    <property type="protein sequence ID" value="EEZ60991.1"/>
    <property type="molecule type" value="Genomic_DNA"/>
</dbReference>
<dbReference type="InterPro" id="IPR052509">
    <property type="entry name" value="Metal_resp_DNA-bind_regulator"/>
</dbReference>
<organism evidence="2 3">
    <name type="scientific">Slackia exigua (strain ATCC 700122 / DSM 15923 / CIP 105133 / JCM 11022 / KCTC 5966 / S-7)</name>
    <dbReference type="NCBI Taxonomy" id="649764"/>
    <lineage>
        <taxon>Bacteria</taxon>
        <taxon>Bacillati</taxon>
        <taxon>Actinomycetota</taxon>
        <taxon>Coriobacteriia</taxon>
        <taxon>Eggerthellales</taxon>
        <taxon>Eggerthellaceae</taxon>
        <taxon>Slackia</taxon>
    </lineage>
</organism>
<accession>D0WHP8</accession>
<comment type="caution">
    <text evidence="2">The sequence shown here is derived from an EMBL/GenBank/DDBJ whole genome shotgun (WGS) entry which is preliminary data.</text>
</comment>
<dbReference type="PANTHER" id="PTHR33169">
    <property type="entry name" value="PADR-FAMILY TRANSCRIPTIONAL REGULATOR"/>
    <property type="match status" value="1"/>
</dbReference>
<keyword evidence="3" id="KW-1185">Reference proteome</keyword>
<dbReference type="GeneID" id="85007862"/>
<evidence type="ECO:0000259" key="1">
    <source>
        <dbReference type="Pfam" id="PF03551"/>
    </source>
</evidence>
<dbReference type="RefSeq" id="WP_006362618.1">
    <property type="nucleotide sequence ID" value="NZ_GG700630.1"/>
</dbReference>
<proteinExistence type="predicted"/>
<dbReference type="InterPro" id="IPR036390">
    <property type="entry name" value="WH_DNA-bd_sf"/>
</dbReference>
<evidence type="ECO:0000313" key="3">
    <source>
        <dbReference type="Proteomes" id="UP000006001"/>
    </source>
</evidence>
<dbReference type="SUPFAM" id="SSF46785">
    <property type="entry name" value="Winged helix' DNA-binding domain"/>
    <property type="match status" value="1"/>
</dbReference>
<name>D0WHP8_SLAES</name>
<dbReference type="InterPro" id="IPR005149">
    <property type="entry name" value="Tscrpt_reg_PadR_N"/>
</dbReference>